<accession>A0A1U7CW14</accession>
<reference evidence="3" key="1">
    <citation type="submission" date="2016-12" db="EMBL/GenBank/DDBJ databases">
        <title>Comparative genomics of four Isosphaeraceae planctomycetes: a common pool of plasmids and glycoside hydrolase genes.</title>
        <authorList>
            <person name="Ivanova A."/>
        </authorList>
    </citation>
    <scope>NUCLEOTIDE SEQUENCE [LARGE SCALE GENOMIC DNA]</scope>
    <source>
        <strain evidence="3">PX4</strain>
    </source>
</reference>
<name>A0A1U7CW14_9BACT</name>
<dbReference type="Proteomes" id="UP000186309">
    <property type="component" value="Chromosome"/>
</dbReference>
<dbReference type="Gene3D" id="3.40.50.720">
    <property type="entry name" value="NAD(P)-binding Rossmann-like Domain"/>
    <property type="match status" value="1"/>
</dbReference>
<dbReference type="InterPro" id="IPR051783">
    <property type="entry name" value="NAD(P)-dependent_oxidoreduct"/>
</dbReference>
<dbReference type="Pfam" id="PF01073">
    <property type="entry name" value="3Beta_HSD"/>
    <property type="match status" value="1"/>
</dbReference>
<evidence type="ECO:0000313" key="3">
    <source>
        <dbReference type="Proteomes" id="UP000186309"/>
    </source>
</evidence>
<dbReference type="KEGG" id="pbor:BSF38_04649"/>
<dbReference type="InterPro" id="IPR036291">
    <property type="entry name" value="NAD(P)-bd_dom_sf"/>
</dbReference>
<dbReference type="GO" id="GO:0004029">
    <property type="term" value="F:aldehyde dehydrogenase (NAD+) activity"/>
    <property type="evidence" value="ECO:0007669"/>
    <property type="project" value="TreeGrafter"/>
</dbReference>
<gene>
    <name evidence="2" type="ORF">BSF38_04649</name>
</gene>
<dbReference type="SUPFAM" id="SSF51735">
    <property type="entry name" value="NAD(P)-binding Rossmann-fold domains"/>
    <property type="match status" value="1"/>
</dbReference>
<dbReference type="GO" id="GO:0006694">
    <property type="term" value="P:steroid biosynthetic process"/>
    <property type="evidence" value="ECO:0007669"/>
    <property type="project" value="InterPro"/>
</dbReference>
<keyword evidence="3" id="KW-1185">Reference proteome</keyword>
<organism evidence="2 3">
    <name type="scientific">Paludisphaera borealis</name>
    <dbReference type="NCBI Taxonomy" id="1387353"/>
    <lineage>
        <taxon>Bacteria</taxon>
        <taxon>Pseudomonadati</taxon>
        <taxon>Planctomycetota</taxon>
        <taxon>Planctomycetia</taxon>
        <taxon>Isosphaerales</taxon>
        <taxon>Isosphaeraceae</taxon>
        <taxon>Paludisphaera</taxon>
    </lineage>
</organism>
<keyword evidence="2" id="KW-0413">Isomerase</keyword>
<sequence>MTLDPSRPVLVTGGGGFLGSAVVALLRAKGQAVRTLTRRHYSQLDALGAEQIQGDIADAGVVARAVEGCDAVFHVAAKAGLWGPEHEYRRTNVQGTKNVVDACRAHGVRKLIYTSSPSVIFSGKDLEGVDESIPYPDHYEAAYPRTKAEAEKLVRKANDGALATVVLRPHLIWGPGDNNILPRVFARARARRLFRIGRRNPLIDLTYIDNAASAHILAADRLDVGSAVAGKVYFIAQGQPVPVWDMINRFLDIAHLPPVKRTVPKSLAVALGRAFEVCYGVLRLSGEPRMTRFLAHELSTAHWYNLDAARRDLGYAPHVSIEEGLRRLAASLQQDQTEI</sequence>
<dbReference type="PANTHER" id="PTHR48079">
    <property type="entry name" value="PROTEIN YEEZ"/>
    <property type="match status" value="1"/>
</dbReference>
<dbReference type="PANTHER" id="PTHR48079:SF6">
    <property type="entry name" value="NAD(P)-BINDING DOMAIN-CONTAINING PROTEIN-RELATED"/>
    <property type="match status" value="1"/>
</dbReference>
<dbReference type="OrthoDB" id="9811743at2"/>
<dbReference type="GO" id="GO:0005737">
    <property type="term" value="C:cytoplasm"/>
    <property type="evidence" value="ECO:0007669"/>
    <property type="project" value="TreeGrafter"/>
</dbReference>
<proteinExistence type="predicted"/>
<dbReference type="AlphaFoldDB" id="A0A1U7CW14"/>
<dbReference type="GO" id="GO:0016616">
    <property type="term" value="F:oxidoreductase activity, acting on the CH-OH group of donors, NAD or NADP as acceptor"/>
    <property type="evidence" value="ECO:0007669"/>
    <property type="project" value="InterPro"/>
</dbReference>
<dbReference type="RefSeq" id="WP_076349489.1">
    <property type="nucleotide sequence ID" value="NZ_CP019082.1"/>
</dbReference>
<evidence type="ECO:0000313" key="2">
    <source>
        <dbReference type="EMBL" id="APW63088.1"/>
    </source>
</evidence>
<dbReference type="GO" id="GO:0016853">
    <property type="term" value="F:isomerase activity"/>
    <property type="evidence" value="ECO:0007669"/>
    <property type="project" value="UniProtKB-KW"/>
</dbReference>
<dbReference type="InterPro" id="IPR002225">
    <property type="entry name" value="3Beta_OHSteriod_DH/Estase"/>
</dbReference>
<protein>
    <submittedName>
        <fullName evidence="2">3 beta-hydroxysteroid dehydrogenase/Delta 5--&gt;4-isomerase</fullName>
    </submittedName>
</protein>
<dbReference type="EMBL" id="CP019082">
    <property type="protein sequence ID" value="APW63088.1"/>
    <property type="molecule type" value="Genomic_DNA"/>
</dbReference>
<dbReference type="STRING" id="1387353.BSF38_04649"/>
<evidence type="ECO:0000259" key="1">
    <source>
        <dbReference type="Pfam" id="PF01073"/>
    </source>
</evidence>
<feature type="domain" description="3-beta hydroxysteroid dehydrogenase/isomerase" evidence="1">
    <location>
        <begin position="10"/>
        <end position="250"/>
    </location>
</feature>